<comment type="caution">
    <text evidence="2">The sequence shown here is derived from an EMBL/GenBank/DDBJ whole genome shotgun (WGS) entry which is preliminary data.</text>
</comment>
<dbReference type="InterPro" id="IPR038068">
    <property type="entry name" value="YcgL-like_sf"/>
</dbReference>
<organism evidence="2 3">
    <name type="scientific">Candidatus Magnetoglobus multicellularis str. Araruama</name>
    <dbReference type="NCBI Taxonomy" id="890399"/>
    <lineage>
        <taxon>Bacteria</taxon>
        <taxon>Pseudomonadati</taxon>
        <taxon>Thermodesulfobacteriota</taxon>
        <taxon>Desulfobacteria</taxon>
        <taxon>Desulfobacterales</taxon>
        <taxon>Desulfobacteraceae</taxon>
        <taxon>Candidatus Magnetoglobus</taxon>
    </lineage>
</organism>
<dbReference type="SUPFAM" id="SSF160191">
    <property type="entry name" value="YcgL-like"/>
    <property type="match status" value="1"/>
</dbReference>
<sequence>MLVDIYQSRNNNKRNYVLVETRNGFSSIPEKIRNDCGKLFFDKKIELNPGEKRIALKTDEAISHIIDKGYYIITT</sequence>
<reference evidence="3" key="1">
    <citation type="submission" date="2012-11" db="EMBL/GenBank/DDBJ databases">
        <authorList>
            <person name="Lucero-Rivera Y.E."/>
            <person name="Tovar-Ramirez D."/>
        </authorList>
    </citation>
    <scope>NUCLEOTIDE SEQUENCE [LARGE SCALE GENOMIC DNA]</scope>
    <source>
        <strain evidence="3">Araruama</strain>
    </source>
</reference>
<protein>
    <recommendedName>
        <fullName evidence="1">YcgL domain-containing protein</fullName>
    </recommendedName>
</protein>
<evidence type="ECO:0000259" key="1">
    <source>
        <dbReference type="PROSITE" id="PS51648"/>
    </source>
</evidence>
<dbReference type="Proteomes" id="UP000189670">
    <property type="component" value="Unassembled WGS sequence"/>
</dbReference>
<dbReference type="PROSITE" id="PS51648">
    <property type="entry name" value="YCGL"/>
    <property type="match status" value="1"/>
</dbReference>
<dbReference type="Gene3D" id="3.10.510.20">
    <property type="entry name" value="YcgL domain"/>
    <property type="match status" value="1"/>
</dbReference>
<dbReference type="InterPro" id="IPR027354">
    <property type="entry name" value="YcgL_dom"/>
</dbReference>
<feature type="domain" description="YcgL" evidence="1">
    <location>
        <begin position="1"/>
        <end position="75"/>
    </location>
</feature>
<gene>
    <name evidence="2" type="ORF">OMM_07992</name>
</gene>
<dbReference type="AlphaFoldDB" id="A0A1V1P9Q3"/>
<evidence type="ECO:0000313" key="3">
    <source>
        <dbReference type="Proteomes" id="UP000189670"/>
    </source>
</evidence>
<name>A0A1V1P9Q3_9BACT</name>
<proteinExistence type="predicted"/>
<accession>A0A1V1P9Q3</accession>
<evidence type="ECO:0000313" key="2">
    <source>
        <dbReference type="EMBL" id="ETR71632.1"/>
    </source>
</evidence>
<dbReference type="Pfam" id="PF05166">
    <property type="entry name" value="YcgL"/>
    <property type="match status" value="1"/>
</dbReference>
<dbReference type="EMBL" id="ATBP01000245">
    <property type="protein sequence ID" value="ETR71632.1"/>
    <property type="molecule type" value="Genomic_DNA"/>
</dbReference>